<dbReference type="AlphaFoldDB" id="A0AAN7ACE3"/>
<sequence>MGMCLQLNPVNHSTRHDAVRGGDDAGEMKDEWGWRSGKELREDGGDDTPYRKEYFSGIARMRPIATSATERLQGPPSSSRCFPHQGHCHHFGTPDDLFLYYLSSLYTNDILAPDGNRLLTSNMAPTSPILFFSISLPTERSDQPRGPSLSSSVPQSQTPALIQELTSIDWNLIYEGSHKHDVTQGDCSLGLLSRFLFIYRCLISYSRQDLRAEAVRHNENADSLIDSTAYRRALNPAIAWGLQYLLFAAPITARKSTATVDLARLGFLYQPYQPATSKPSSISRLRSGSLHLPSKAPEVEYAKTRCPPVFVLRLFLSWWSQTVFIQLRDHDAAEAAVLRN</sequence>
<keyword evidence="2" id="KW-1185">Reference proteome</keyword>
<protein>
    <submittedName>
        <fullName evidence="1">Uncharacterized protein</fullName>
    </submittedName>
</protein>
<evidence type="ECO:0000313" key="1">
    <source>
        <dbReference type="EMBL" id="KAK4180562.1"/>
    </source>
</evidence>
<organism evidence="1 2">
    <name type="scientific">Triangularia setosa</name>
    <dbReference type="NCBI Taxonomy" id="2587417"/>
    <lineage>
        <taxon>Eukaryota</taxon>
        <taxon>Fungi</taxon>
        <taxon>Dikarya</taxon>
        <taxon>Ascomycota</taxon>
        <taxon>Pezizomycotina</taxon>
        <taxon>Sordariomycetes</taxon>
        <taxon>Sordariomycetidae</taxon>
        <taxon>Sordariales</taxon>
        <taxon>Podosporaceae</taxon>
        <taxon>Triangularia</taxon>
    </lineage>
</organism>
<reference evidence="1" key="2">
    <citation type="submission" date="2023-05" db="EMBL/GenBank/DDBJ databases">
        <authorList>
            <consortium name="Lawrence Berkeley National Laboratory"/>
            <person name="Steindorff A."/>
            <person name="Hensen N."/>
            <person name="Bonometti L."/>
            <person name="Westerberg I."/>
            <person name="Brannstrom I.O."/>
            <person name="Guillou S."/>
            <person name="Cros-Aarteil S."/>
            <person name="Calhoun S."/>
            <person name="Haridas S."/>
            <person name="Kuo A."/>
            <person name="Mondo S."/>
            <person name="Pangilinan J."/>
            <person name="Riley R."/>
            <person name="Labutti K."/>
            <person name="Andreopoulos B."/>
            <person name="Lipzen A."/>
            <person name="Chen C."/>
            <person name="Yanf M."/>
            <person name="Daum C."/>
            <person name="Ng V."/>
            <person name="Clum A."/>
            <person name="Ohm R."/>
            <person name="Martin F."/>
            <person name="Silar P."/>
            <person name="Natvig D."/>
            <person name="Lalanne C."/>
            <person name="Gautier V."/>
            <person name="Ament-Velasquez S.L."/>
            <person name="Kruys A."/>
            <person name="Hutchinson M.I."/>
            <person name="Powell A.J."/>
            <person name="Barry K."/>
            <person name="Miller A.N."/>
            <person name="Grigoriev I.V."/>
            <person name="Debuchy R."/>
            <person name="Gladieux P."/>
            <person name="Thoren M.H."/>
            <person name="Johannesson H."/>
        </authorList>
    </citation>
    <scope>NUCLEOTIDE SEQUENCE</scope>
    <source>
        <strain evidence="1">CBS 892.96</strain>
    </source>
</reference>
<comment type="caution">
    <text evidence="1">The sequence shown here is derived from an EMBL/GenBank/DDBJ whole genome shotgun (WGS) entry which is preliminary data.</text>
</comment>
<evidence type="ECO:0000313" key="2">
    <source>
        <dbReference type="Proteomes" id="UP001302321"/>
    </source>
</evidence>
<accession>A0AAN7ACE3</accession>
<dbReference type="Proteomes" id="UP001302321">
    <property type="component" value="Unassembled WGS sequence"/>
</dbReference>
<dbReference type="EMBL" id="MU866097">
    <property type="protein sequence ID" value="KAK4180562.1"/>
    <property type="molecule type" value="Genomic_DNA"/>
</dbReference>
<proteinExistence type="predicted"/>
<gene>
    <name evidence="1" type="ORF">QBC36DRAFT_307179</name>
</gene>
<name>A0AAN7ACE3_9PEZI</name>
<reference evidence="1" key="1">
    <citation type="journal article" date="2023" name="Mol. Phylogenet. Evol.">
        <title>Genome-scale phylogeny and comparative genomics of the fungal order Sordariales.</title>
        <authorList>
            <person name="Hensen N."/>
            <person name="Bonometti L."/>
            <person name="Westerberg I."/>
            <person name="Brannstrom I.O."/>
            <person name="Guillou S."/>
            <person name="Cros-Aarteil S."/>
            <person name="Calhoun S."/>
            <person name="Haridas S."/>
            <person name="Kuo A."/>
            <person name="Mondo S."/>
            <person name="Pangilinan J."/>
            <person name="Riley R."/>
            <person name="LaButti K."/>
            <person name="Andreopoulos B."/>
            <person name="Lipzen A."/>
            <person name="Chen C."/>
            <person name="Yan M."/>
            <person name="Daum C."/>
            <person name="Ng V."/>
            <person name="Clum A."/>
            <person name="Steindorff A."/>
            <person name="Ohm R.A."/>
            <person name="Martin F."/>
            <person name="Silar P."/>
            <person name="Natvig D.O."/>
            <person name="Lalanne C."/>
            <person name="Gautier V."/>
            <person name="Ament-Velasquez S.L."/>
            <person name="Kruys A."/>
            <person name="Hutchinson M.I."/>
            <person name="Powell A.J."/>
            <person name="Barry K."/>
            <person name="Miller A.N."/>
            <person name="Grigoriev I.V."/>
            <person name="Debuchy R."/>
            <person name="Gladieux P."/>
            <person name="Hiltunen Thoren M."/>
            <person name="Johannesson H."/>
        </authorList>
    </citation>
    <scope>NUCLEOTIDE SEQUENCE</scope>
    <source>
        <strain evidence="1">CBS 892.96</strain>
    </source>
</reference>